<dbReference type="Pfam" id="PF00176">
    <property type="entry name" value="SNF2-rel_dom"/>
    <property type="match status" value="1"/>
</dbReference>
<dbReference type="InterPro" id="IPR051537">
    <property type="entry name" value="DNA_Adenine_Mtase"/>
</dbReference>
<dbReference type="EMBL" id="JBBMFD010000005">
    <property type="protein sequence ID" value="MEQ2440139.1"/>
    <property type="molecule type" value="Genomic_DNA"/>
</dbReference>
<name>A0ABV1DYK1_9FIRM</name>
<dbReference type="PANTHER" id="PTHR42933">
    <property type="entry name" value="SLR6095 PROTEIN"/>
    <property type="match status" value="1"/>
</dbReference>
<reference evidence="8 9" key="1">
    <citation type="submission" date="2024-03" db="EMBL/GenBank/DDBJ databases">
        <title>Human intestinal bacterial collection.</title>
        <authorList>
            <person name="Pauvert C."/>
            <person name="Hitch T.C.A."/>
            <person name="Clavel T."/>
        </authorList>
    </citation>
    <scope>NUCLEOTIDE SEQUENCE [LARGE SCALE GENOMIC DNA]</scope>
    <source>
        <strain evidence="8 9">CLA-JM-H44</strain>
    </source>
</reference>
<dbReference type="Gene3D" id="3.40.50.300">
    <property type="entry name" value="P-loop containing nucleotide triphosphate hydrolases"/>
    <property type="match status" value="2"/>
</dbReference>
<keyword evidence="5" id="KW-0680">Restriction system</keyword>
<dbReference type="InterPro" id="IPR000330">
    <property type="entry name" value="SNF2_N"/>
</dbReference>
<evidence type="ECO:0000256" key="3">
    <source>
        <dbReference type="ARBA" id="ARBA00022679"/>
    </source>
</evidence>
<dbReference type="InterPro" id="IPR027417">
    <property type="entry name" value="P-loop_NTPase"/>
</dbReference>
<evidence type="ECO:0000256" key="2">
    <source>
        <dbReference type="ARBA" id="ARBA00022603"/>
    </source>
</evidence>
<sequence length="1011" mass="117217">MKYAVCDTAVPQERRQETNEKLLYLIDSGKAGEYGISGGDIYNLYTGDGGLHGLRRQDYENYASYSEAKKEIENGQFFTPPLLCRLVAEALSPPPDAAVADLTCGAGAFFNFMPAENNLYGCELDIKAYKVAGYLYPHANLVNGDIRSYQPPVRFDYVVGNPPYNLRWWVDDGEKILSQLYYCRKAAELLKPFGILAMIVPASFLSDDFSDGTSIREMEERFSFLGHVALPSNAFSFLGVRHYPIKLQFWQNRGEGIEVQPYHIKVNRFLTAGFDCGKEAEWISEHLLQGAIKLLKKNRYSAVRELAKEKELSEGFLYQVQKMLYQIKCHPKLKESYAKCYEYFYRFCTETQPKDMKYEEWAKKRLTEAKVLACLKRTLQKQNARPPQDKIALVKRDYDFIYKGYSGKARRQIPEEKRAPVPMYEIVSSDGAWEFPGYERLVRKKQREYVGQNRPFATMEEDPEIGAWLENFHLWDAENEEEIRLNEIQRHDLNLMLQKRYGLLQWEQGSGKTLAGIASGLYRMEKQNVHHTWVISPAISIRNNWDEVLPNYGLPYVFVERLSDLEKIQKGDFVLLTLNKLGTYRRQIKRWVRRYGQKLHLIFDESDEMTNPSSIRAKSVLDCFRRCRCKLLTTGTSTRNNISEFAPQLELMYNNSANMLSWSPRIYHYERGDDFLSSKVNPYFGQPIPAYKEGYRLFTASHLPEKITVFGVGQRTQDIYNADALSEILGKTVITRTFPEIVGREIRRIHQEPVSFTQDERAVYQMAMEEFRKMRENYFASTGNSRKDAMMRLMQQITLLLRISAAPDTVVEYQGGIPTKIRRVVELAGQFENEIIAIGVRHKVVLDSYKAALETAFPNRAVFAVTGGTTSFAQRRKLRKTLKESGNGILLCTQQSLPSSVNFEYVNKVIIPEMHYNNAKMSQFYMRFVRYNSTEWKDIYFVTYAGSIESNLMQMVMAKEKINLFMKGQDTNLDEIYDRFGVDYDLLSLLMYREQDEEGNFHIRWGEQQIA</sequence>
<dbReference type="SUPFAM" id="SSF53335">
    <property type="entry name" value="S-adenosyl-L-methionine-dependent methyltransferases"/>
    <property type="match status" value="1"/>
</dbReference>
<comment type="caution">
    <text evidence="8">The sequence shown here is derived from an EMBL/GenBank/DDBJ whole genome shotgun (WGS) entry which is preliminary data.</text>
</comment>
<dbReference type="CDD" id="cd02440">
    <property type="entry name" value="AdoMet_MTases"/>
    <property type="match status" value="1"/>
</dbReference>
<dbReference type="Gene3D" id="3.40.50.150">
    <property type="entry name" value="Vaccinia Virus protein VP39"/>
    <property type="match status" value="1"/>
</dbReference>
<dbReference type="EC" id="2.1.1.72" evidence="1"/>
<dbReference type="GO" id="GO:0032259">
    <property type="term" value="P:methylation"/>
    <property type="evidence" value="ECO:0007669"/>
    <property type="project" value="UniProtKB-KW"/>
</dbReference>
<feature type="domain" description="Helicase ATP-binding" evidence="7">
    <location>
        <begin position="493"/>
        <end position="655"/>
    </location>
</feature>
<organism evidence="8 9">
    <name type="scientific">Solibaculum intestinale</name>
    <dbReference type="NCBI Taxonomy" id="3133165"/>
    <lineage>
        <taxon>Bacteria</taxon>
        <taxon>Bacillati</taxon>
        <taxon>Bacillota</taxon>
        <taxon>Clostridia</taxon>
        <taxon>Eubacteriales</taxon>
        <taxon>Oscillospiraceae</taxon>
        <taxon>Solibaculum</taxon>
    </lineage>
</organism>
<evidence type="ECO:0000256" key="6">
    <source>
        <dbReference type="ARBA" id="ARBA00047942"/>
    </source>
</evidence>
<dbReference type="SUPFAM" id="SSF52540">
    <property type="entry name" value="P-loop containing nucleoside triphosphate hydrolases"/>
    <property type="match status" value="2"/>
</dbReference>
<dbReference type="PROSITE" id="PS00092">
    <property type="entry name" value="N6_MTASE"/>
    <property type="match status" value="1"/>
</dbReference>
<keyword evidence="4" id="KW-0949">S-adenosyl-L-methionine</keyword>
<dbReference type="InterPro" id="IPR029063">
    <property type="entry name" value="SAM-dependent_MTases_sf"/>
</dbReference>
<evidence type="ECO:0000256" key="4">
    <source>
        <dbReference type="ARBA" id="ARBA00022691"/>
    </source>
</evidence>
<keyword evidence="2 8" id="KW-0489">Methyltransferase</keyword>
<dbReference type="InterPro" id="IPR002052">
    <property type="entry name" value="DNA_methylase_N6_adenine_CS"/>
</dbReference>
<accession>A0ABV1DYK1</accession>
<dbReference type="PRINTS" id="PR00507">
    <property type="entry name" value="N12N6MTFRASE"/>
</dbReference>
<keyword evidence="3" id="KW-0808">Transferase</keyword>
<proteinExistence type="predicted"/>
<dbReference type="GO" id="GO:0008168">
    <property type="term" value="F:methyltransferase activity"/>
    <property type="evidence" value="ECO:0007669"/>
    <property type="project" value="UniProtKB-KW"/>
</dbReference>
<keyword evidence="9" id="KW-1185">Reference proteome</keyword>
<dbReference type="Pfam" id="PF02384">
    <property type="entry name" value="N6_Mtase"/>
    <property type="match status" value="1"/>
</dbReference>
<dbReference type="Proteomes" id="UP001489509">
    <property type="component" value="Unassembled WGS sequence"/>
</dbReference>
<evidence type="ECO:0000313" key="8">
    <source>
        <dbReference type="EMBL" id="MEQ2440139.1"/>
    </source>
</evidence>
<evidence type="ECO:0000256" key="1">
    <source>
        <dbReference type="ARBA" id="ARBA00011900"/>
    </source>
</evidence>
<dbReference type="RefSeq" id="WP_349218531.1">
    <property type="nucleotide sequence ID" value="NZ_JBBMFD010000005.1"/>
</dbReference>
<evidence type="ECO:0000259" key="7">
    <source>
        <dbReference type="PROSITE" id="PS51192"/>
    </source>
</evidence>
<dbReference type="SMART" id="SM00487">
    <property type="entry name" value="DEXDc"/>
    <property type="match status" value="1"/>
</dbReference>
<evidence type="ECO:0000313" key="9">
    <source>
        <dbReference type="Proteomes" id="UP001489509"/>
    </source>
</evidence>
<dbReference type="InterPro" id="IPR014001">
    <property type="entry name" value="Helicase_ATP-bd"/>
</dbReference>
<gene>
    <name evidence="8" type="ORF">WMO26_04795</name>
</gene>
<dbReference type="PANTHER" id="PTHR42933:SF3">
    <property type="entry name" value="TYPE I RESTRICTION ENZYME MJAVIII METHYLASE SUBUNIT"/>
    <property type="match status" value="1"/>
</dbReference>
<evidence type="ECO:0000256" key="5">
    <source>
        <dbReference type="ARBA" id="ARBA00022747"/>
    </source>
</evidence>
<comment type="catalytic activity">
    <reaction evidence="6">
        <text>a 2'-deoxyadenosine in DNA + S-adenosyl-L-methionine = an N(6)-methyl-2'-deoxyadenosine in DNA + S-adenosyl-L-homocysteine + H(+)</text>
        <dbReference type="Rhea" id="RHEA:15197"/>
        <dbReference type="Rhea" id="RHEA-COMP:12418"/>
        <dbReference type="Rhea" id="RHEA-COMP:12419"/>
        <dbReference type="ChEBI" id="CHEBI:15378"/>
        <dbReference type="ChEBI" id="CHEBI:57856"/>
        <dbReference type="ChEBI" id="CHEBI:59789"/>
        <dbReference type="ChEBI" id="CHEBI:90615"/>
        <dbReference type="ChEBI" id="CHEBI:90616"/>
        <dbReference type="EC" id="2.1.1.72"/>
    </reaction>
</comment>
<dbReference type="PROSITE" id="PS51192">
    <property type="entry name" value="HELICASE_ATP_BIND_1"/>
    <property type="match status" value="1"/>
</dbReference>
<protein>
    <recommendedName>
        <fullName evidence="1">site-specific DNA-methyltransferase (adenine-specific)</fullName>
        <ecNumber evidence="1">2.1.1.72</ecNumber>
    </recommendedName>
</protein>
<dbReference type="InterPro" id="IPR003356">
    <property type="entry name" value="DNA_methylase_A-5"/>
</dbReference>